<reference evidence="1 2" key="1">
    <citation type="submission" date="2020-11" db="EMBL/GenBank/DDBJ databases">
        <title>Insectihabitans protaetiae gen. nov. sp. nov. and Insectihabitans allomyrinae sp. nov., isolated from larvae of Protaetia brevitarsis seulensis and Allomyrina dichotoma, respectively.</title>
        <authorList>
            <person name="Lee S.D."/>
            <person name="Byeon Y.-S."/>
            <person name="Kim S.-M."/>
            <person name="Yang H.L."/>
            <person name="Kim I.S."/>
        </authorList>
    </citation>
    <scope>NUCLEOTIDE SEQUENCE [LARGE SCALE GENOMIC DNA]</scope>
    <source>
        <strain evidence="1 2">BWR-B9</strain>
    </source>
</reference>
<sequence length="84" mass="10206">MSLETCEVGTQEEINTPVRPQNKHYLMVDYKKAFIKLFQETARYKHRYELFRDWITVCSIEFENVGHRINGDAEQFQKKEEQYQ</sequence>
<protein>
    <submittedName>
        <fullName evidence="1">Uncharacterized protein</fullName>
    </submittedName>
</protein>
<dbReference type="Proteomes" id="UP001296921">
    <property type="component" value="Unassembled WGS sequence"/>
</dbReference>
<evidence type="ECO:0000313" key="1">
    <source>
        <dbReference type="EMBL" id="MBK5145566.1"/>
    </source>
</evidence>
<dbReference type="RefSeq" id="WP_218468446.1">
    <property type="nucleotide sequence ID" value="NZ_JADRCR010000012.1"/>
</dbReference>
<organism evidence="1 2">
    <name type="scientific">Limnobaculum allomyrinae</name>
    <dbReference type="NCBI Taxonomy" id="2791986"/>
    <lineage>
        <taxon>Bacteria</taxon>
        <taxon>Pseudomonadati</taxon>
        <taxon>Pseudomonadota</taxon>
        <taxon>Gammaproteobacteria</taxon>
        <taxon>Enterobacterales</taxon>
        <taxon>Budviciaceae</taxon>
        <taxon>Limnobaculum</taxon>
    </lineage>
</organism>
<comment type="caution">
    <text evidence="1">The sequence shown here is derived from an EMBL/GenBank/DDBJ whole genome shotgun (WGS) entry which is preliminary data.</text>
</comment>
<gene>
    <name evidence="1" type="ORF">I2494_17950</name>
</gene>
<keyword evidence="2" id="KW-1185">Reference proteome</keyword>
<accession>A0ABS1IUY3</accession>
<name>A0ABS1IUY3_9GAMM</name>
<proteinExistence type="predicted"/>
<dbReference type="EMBL" id="JADRCR010000012">
    <property type="protein sequence ID" value="MBK5145566.1"/>
    <property type="molecule type" value="Genomic_DNA"/>
</dbReference>
<evidence type="ECO:0000313" key="2">
    <source>
        <dbReference type="Proteomes" id="UP001296921"/>
    </source>
</evidence>